<dbReference type="VEuPathDB" id="ToxoDB:EAH_00038950"/>
<feature type="compositionally biased region" description="Low complexity" evidence="1">
    <location>
        <begin position="194"/>
        <end position="220"/>
    </location>
</feature>
<feature type="compositionally biased region" description="Acidic residues" evidence="1">
    <location>
        <begin position="415"/>
        <end position="430"/>
    </location>
</feature>
<feature type="compositionally biased region" description="Low complexity" evidence="1">
    <location>
        <begin position="54"/>
        <end position="69"/>
    </location>
</feature>
<reference evidence="2" key="1">
    <citation type="submission" date="2013-10" db="EMBL/GenBank/DDBJ databases">
        <title>Genomic analysis of the causative agents of coccidiosis in chickens.</title>
        <authorList>
            <person name="Reid A.J."/>
            <person name="Blake D."/>
            <person name="Billington K."/>
            <person name="Browne H."/>
            <person name="Dunn M."/>
            <person name="Hung S."/>
            <person name="Kawahara F."/>
            <person name="Miranda-Saavedra D."/>
            <person name="Mourier T."/>
            <person name="Nagra H."/>
            <person name="Otto T.D."/>
            <person name="Rawlings N."/>
            <person name="Sanchez A."/>
            <person name="Sanders M."/>
            <person name="Subramaniam C."/>
            <person name="Tay Y."/>
            <person name="Dear P."/>
            <person name="Doerig C."/>
            <person name="Gruber A."/>
            <person name="Parkinson J."/>
            <person name="Shirley M."/>
            <person name="Wan K.L."/>
            <person name="Berriman M."/>
            <person name="Tomley F."/>
            <person name="Pain A."/>
        </authorList>
    </citation>
    <scope>NUCLEOTIDE SEQUENCE</scope>
    <source>
        <strain evidence="2">Houghton</strain>
    </source>
</reference>
<feature type="compositionally biased region" description="Low complexity" evidence="1">
    <location>
        <begin position="232"/>
        <end position="251"/>
    </location>
</feature>
<protein>
    <submittedName>
        <fullName evidence="2">Uncharacterized protein</fullName>
    </submittedName>
</protein>
<evidence type="ECO:0000256" key="1">
    <source>
        <dbReference type="SAM" id="MobiDB-lite"/>
    </source>
</evidence>
<keyword evidence="3" id="KW-1185">Reference proteome</keyword>
<sequence>MPDILRSTSSGELSAASASKSGQFSAEKPSTVFMNTNSKKEESATSGDKDETHTSAATAAYPQPTTAAAESRGDSDFPLSVDSKHKPPETENREPTENKQDLPTYLQMKKELRGSSQVYGSAAGACTPQRRRVSEGDISADAAEKHFNANEIDNQTGEARRFPSRVSQLKSFFERQIHNAHARDQQQQQKHEQQQQQQHRQKLHQQQQQQQQNETRQQKQPQEREQQKQEKQQQQQQQQQHEQLHEQQQQQEGEELSNSFSLNKSKEVRTASRKLTEAKKMQLSSVDIAMRYGKPYRPRCTDTAAEQEETSAANKEQQQEQQTNLNPAAAAAAALAAAAAAAAKERISACEFTAKRCVDFSVSDASSSSSSSEEGASGVRTAEALPEDAALSASRPTEEKTLIAACRQQQQQQQQEEEGEEEEKKEEETSEVSVHPKSIICSHASTEIERLVALVAANAKNYGKPLPRRLLTRQRTEEM</sequence>
<gene>
    <name evidence="2" type="ORF">EAH_00038950</name>
</gene>
<feature type="compositionally biased region" description="Basic and acidic residues" evidence="1">
    <location>
        <begin position="221"/>
        <end position="231"/>
    </location>
</feature>
<feature type="region of interest" description="Disordered" evidence="1">
    <location>
        <begin position="363"/>
        <end position="438"/>
    </location>
</feature>
<feature type="compositionally biased region" description="Basic and acidic residues" evidence="1">
    <location>
        <begin position="82"/>
        <end position="100"/>
    </location>
</feature>
<evidence type="ECO:0000313" key="3">
    <source>
        <dbReference type="Proteomes" id="UP000018050"/>
    </source>
</evidence>
<feature type="region of interest" description="Disordered" evidence="1">
    <location>
        <begin position="294"/>
        <end position="326"/>
    </location>
</feature>
<feature type="region of interest" description="Disordered" evidence="1">
    <location>
        <begin position="1"/>
        <end position="282"/>
    </location>
</feature>
<organism evidence="2 3">
    <name type="scientific">Eimeria acervulina</name>
    <name type="common">Coccidian parasite</name>
    <dbReference type="NCBI Taxonomy" id="5801"/>
    <lineage>
        <taxon>Eukaryota</taxon>
        <taxon>Sar</taxon>
        <taxon>Alveolata</taxon>
        <taxon>Apicomplexa</taxon>
        <taxon>Conoidasida</taxon>
        <taxon>Coccidia</taxon>
        <taxon>Eucoccidiorida</taxon>
        <taxon>Eimeriorina</taxon>
        <taxon>Eimeriidae</taxon>
        <taxon>Eimeria</taxon>
    </lineage>
</organism>
<evidence type="ECO:0000313" key="2">
    <source>
        <dbReference type="EMBL" id="CDI78987.1"/>
    </source>
</evidence>
<proteinExistence type="predicted"/>
<feature type="compositionally biased region" description="Polar residues" evidence="1">
    <location>
        <begin position="310"/>
        <end position="326"/>
    </location>
</feature>
<dbReference type="OrthoDB" id="349210at2759"/>
<dbReference type="GeneID" id="25271965"/>
<dbReference type="Proteomes" id="UP000018050">
    <property type="component" value="Unassembled WGS sequence"/>
</dbReference>
<feature type="compositionally biased region" description="Basic and acidic residues" evidence="1">
    <location>
        <begin position="264"/>
        <end position="280"/>
    </location>
</feature>
<feature type="compositionally biased region" description="Polar residues" evidence="1">
    <location>
        <begin position="1"/>
        <end position="24"/>
    </location>
</feature>
<name>U6GHD4_EIMAC</name>
<dbReference type="EMBL" id="HG670946">
    <property type="protein sequence ID" value="CDI78987.1"/>
    <property type="molecule type" value="Genomic_DNA"/>
</dbReference>
<feature type="compositionally biased region" description="Basic and acidic residues" evidence="1">
    <location>
        <begin position="38"/>
        <end position="53"/>
    </location>
</feature>
<dbReference type="OMA" id="RISACEF"/>
<feature type="compositionally biased region" description="Basic and acidic residues" evidence="1">
    <location>
        <begin position="172"/>
        <end position="193"/>
    </location>
</feature>
<accession>U6GHD4</accession>
<dbReference type="AlphaFoldDB" id="U6GHD4"/>
<reference evidence="2" key="2">
    <citation type="submission" date="2013-10" db="EMBL/GenBank/DDBJ databases">
        <authorList>
            <person name="Aslett M."/>
        </authorList>
    </citation>
    <scope>NUCLEOTIDE SEQUENCE</scope>
    <source>
        <strain evidence="2">Houghton</strain>
    </source>
</reference>
<dbReference type="RefSeq" id="XP_013250861.1">
    <property type="nucleotide sequence ID" value="XM_013395407.1"/>
</dbReference>
<feature type="compositionally biased region" description="Low complexity" evidence="1">
    <location>
        <begin position="363"/>
        <end position="379"/>
    </location>
</feature>